<reference evidence="8" key="1">
    <citation type="journal article" date="2019" name="Int. J. Syst. Evol. Microbiol.">
        <title>The Global Catalogue of Microorganisms (GCM) 10K type strain sequencing project: providing services to taxonomists for standard genome sequencing and annotation.</title>
        <authorList>
            <consortium name="The Broad Institute Genomics Platform"/>
            <consortium name="The Broad Institute Genome Sequencing Center for Infectious Disease"/>
            <person name="Wu L."/>
            <person name="Ma J."/>
        </authorList>
    </citation>
    <scope>NUCLEOTIDE SEQUENCE [LARGE SCALE GENOMIC DNA]</scope>
    <source>
        <strain evidence="8">NBRC 102407</strain>
    </source>
</reference>
<evidence type="ECO:0000313" key="7">
    <source>
        <dbReference type="EMBL" id="GLT22959.1"/>
    </source>
</evidence>
<dbReference type="Proteomes" id="UP001157167">
    <property type="component" value="Unassembled WGS sequence"/>
</dbReference>
<dbReference type="RefSeq" id="WP_284188220.1">
    <property type="nucleotide sequence ID" value="NZ_BSPX01000035.1"/>
</dbReference>
<organism evidence="7 8">
    <name type="scientific">Zoogloea oryzae</name>
    <dbReference type="NCBI Taxonomy" id="310767"/>
    <lineage>
        <taxon>Bacteria</taxon>
        <taxon>Pseudomonadati</taxon>
        <taxon>Pseudomonadota</taxon>
        <taxon>Betaproteobacteria</taxon>
        <taxon>Rhodocyclales</taxon>
        <taxon>Zoogloeaceae</taxon>
        <taxon>Zoogloea</taxon>
    </lineage>
</organism>
<keyword evidence="3" id="KW-0347">Helicase</keyword>
<dbReference type="PANTHER" id="PTHR47961">
    <property type="entry name" value="DNA POLYMERASE THETA, PUTATIVE (AFU_ORTHOLOGUE AFUA_1G05260)-RELATED"/>
    <property type="match status" value="1"/>
</dbReference>
<dbReference type="EMBL" id="BSPX01000035">
    <property type="protein sequence ID" value="GLT22959.1"/>
    <property type="molecule type" value="Genomic_DNA"/>
</dbReference>
<proteinExistence type="predicted"/>
<dbReference type="SMART" id="SM00487">
    <property type="entry name" value="DEXDc"/>
    <property type="match status" value="1"/>
</dbReference>
<gene>
    <name evidence="7" type="primary">yfjK</name>
    <name evidence="7" type="ORF">GCM10007933_24200</name>
</gene>
<evidence type="ECO:0000259" key="6">
    <source>
        <dbReference type="PROSITE" id="PS51194"/>
    </source>
</evidence>
<dbReference type="PROSITE" id="PS51194">
    <property type="entry name" value="HELICASE_CTER"/>
    <property type="match status" value="1"/>
</dbReference>
<sequence length="718" mass="81566">MKFLNTKTILDLLKKNALDSDEILSILKTLCSLVSQAQAEYDPKTQELVLRTLDRRDLFQEYTEILNSLVRQVGLYPYLDMEKISERDALALEMHRPENFYQTGDEDRAPERNAQRGYIFHKVQAEVFGRILDGESVILSAPTSFGKSAIIDALIESGKFRNIVIVVPTIALIDETRRRLSRYRDTHKVITHASQALSAQNIFIFTQERVVDYPELPPLDIFVIDEFYKLNPTADKERAATLNHAFYKLSKKAKQFYLLGPNIQAIPPGFPERFRCIFYRTDYSTVVTELTRITPAKGNEFVELVDLCRRLTGPTLIFCASPAKARKIANALLDGEVGKASQGMAEAADWVASNYDPDWTLSRALKMGIGMHHGRMPRALAQVVVKGFNSETIDFLVCTSTLIEGVNTKAKNVIIFDNKIATQKYDYFTFNNIRGRSGRMFEHFVGNVYLFHPEPQEDLPFVDIPVFTQDINNTPESLLIQLDTNDLEGSSRERMEPYRAQRILSLETLRSNVGIDPQQQLNLAVSMTRHRENAEALSWNGLPTYAQLESLCLAIWNYFVHGGKIGGVTSGKHLAFKVNQLRSHSLRQLIQAEIENSANPDDAVEDVLDFVRQWPQYRFGRLAMAINRIQNEIALQLGIKSADYTYFVGQVENLFSDPSLSALDEYGIPFPLAKRLERYLSTGGDLDAALDRLRKLDTSKLNLTNFEKTLIDEAREYS</sequence>
<dbReference type="SUPFAM" id="SSF52540">
    <property type="entry name" value="P-loop containing nucleoside triphosphate hydrolases"/>
    <property type="match status" value="1"/>
</dbReference>
<evidence type="ECO:0008006" key="9">
    <source>
        <dbReference type="Google" id="ProtNLM"/>
    </source>
</evidence>
<dbReference type="PANTHER" id="PTHR47961:SF6">
    <property type="entry name" value="DNA-DIRECTED DNA POLYMERASE"/>
    <property type="match status" value="1"/>
</dbReference>
<keyword evidence="1" id="KW-0547">Nucleotide-binding</keyword>
<dbReference type="InterPro" id="IPR027417">
    <property type="entry name" value="P-loop_NTPase"/>
</dbReference>
<keyword evidence="4" id="KW-0067">ATP-binding</keyword>
<comment type="caution">
    <text evidence="7">The sequence shown here is derived from an EMBL/GenBank/DDBJ whole genome shotgun (WGS) entry which is preliminary data.</text>
</comment>
<dbReference type="Pfam" id="PF00271">
    <property type="entry name" value="Helicase_C"/>
    <property type="match status" value="1"/>
</dbReference>
<accession>A0ABQ6FCE8</accession>
<protein>
    <recommendedName>
        <fullName evidence="9">DEAD/DEAH box helicase</fullName>
    </recommendedName>
</protein>
<dbReference type="PROSITE" id="PS51192">
    <property type="entry name" value="HELICASE_ATP_BIND_1"/>
    <property type="match status" value="1"/>
</dbReference>
<dbReference type="Pfam" id="PF00270">
    <property type="entry name" value="DEAD"/>
    <property type="match status" value="1"/>
</dbReference>
<name>A0ABQ6FCE8_9RHOO</name>
<evidence type="ECO:0000259" key="5">
    <source>
        <dbReference type="PROSITE" id="PS51192"/>
    </source>
</evidence>
<keyword evidence="2" id="KW-0378">Hydrolase</keyword>
<keyword evidence="8" id="KW-1185">Reference proteome</keyword>
<feature type="domain" description="Helicase ATP-binding" evidence="5">
    <location>
        <begin position="128"/>
        <end position="259"/>
    </location>
</feature>
<evidence type="ECO:0000256" key="4">
    <source>
        <dbReference type="ARBA" id="ARBA00022840"/>
    </source>
</evidence>
<evidence type="ECO:0000256" key="1">
    <source>
        <dbReference type="ARBA" id="ARBA00022741"/>
    </source>
</evidence>
<evidence type="ECO:0000313" key="8">
    <source>
        <dbReference type="Proteomes" id="UP001157167"/>
    </source>
</evidence>
<dbReference type="Gene3D" id="3.40.50.300">
    <property type="entry name" value="P-loop containing nucleotide triphosphate hydrolases"/>
    <property type="match status" value="2"/>
</dbReference>
<evidence type="ECO:0000256" key="2">
    <source>
        <dbReference type="ARBA" id="ARBA00022801"/>
    </source>
</evidence>
<dbReference type="InterPro" id="IPR011545">
    <property type="entry name" value="DEAD/DEAH_box_helicase_dom"/>
</dbReference>
<dbReference type="InterPro" id="IPR001650">
    <property type="entry name" value="Helicase_C-like"/>
</dbReference>
<dbReference type="SMART" id="SM00490">
    <property type="entry name" value="HELICc"/>
    <property type="match status" value="1"/>
</dbReference>
<feature type="domain" description="Helicase C-terminal" evidence="6">
    <location>
        <begin position="303"/>
        <end position="488"/>
    </location>
</feature>
<dbReference type="InterPro" id="IPR050474">
    <property type="entry name" value="Hel308_SKI2-like"/>
</dbReference>
<dbReference type="InterPro" id="IPR014001">
    <property type="entry name" value="Helicase_ATP-bd"/>
</dbReference>
<evidence type="ECO:0000256" key="3">
    <source>
        <dbReference type="ARBA" id="ARBA00022806"/>
    </source>
</evidence>